<proteinExistence type="predicted"/>
<dbReference type="Proteomes" id="UP000008068">
    <property type="component" value="Unassembled WGS sequence"/>
</dbReference>
<name>G0NUE7_CAEBE</name>
<dbReference type="AlphaFoldDB" id="G0NUE7"/>
<dbReference type="OrthoDB" id="5869535at2759"/>
<gene>
    <name evidence="1" type="ORF">CAEBREN_15189</name>
</gene>
<organism evidence="2">
    <name type="scientific">Caenorhabditis brenneri</name>
    <name type="common">Nematode worm</name>
    <dbReference type="NCBI Taxonomy" id="135651"/>
    <lineage>
        <taxon>Eukaryota</taxon>
        <taxon>Metazoa</taxon>
        <taxon>Ecdysozoa</taxon>
        <taxon>Nematoda</taxon>
        <taxon>Chromadorea</taxon>
        <taxon>Rhabditida</taxon>
        <taxon>Rhabditina</taxon>
        <taxon>Rhabditomorpha</taxon>
        <taxon>Rhabditoidea</taxon>
        <taxon>Rhabditidae</taxon>
        <taxon>Peloderinae</taxon>
        <taxon>Caenorhabditis</taxon>
    </lineage>
</organism>
<dbReference type="eggNOG" id="ENOG502TGG6">
    <property type="taxonomic scope" value="Eukaryota"/>
</dbReference>
<dbReference type="FunCoup" id="G0NUE7">
    <property type="interactions" value="1899"/>
</dbReference>
<accession>G0NUE7</accession>
<evidence type="ECO:0000313" key="1">
    <source>
        <dbReference type="EMBL" id="EGT37790.1"/>
    </source>
</evidence>
<keyword evidence="2" id="KW-1185">Reference proteome</keyword>
<reference evidence="2" key="1">
    <citation type="submission" date="2011-07" db="EMBL/GenBank/DDBJ databases">
        <authorList>
            <consortium name="Caenorhabditis brenneri Sequencing and Analysis Consortium"/>
            <person name="Wilson R.K."/>
        </authorList>
    </citation>
    <scope>NUCLEOTIDE SEQUENCE [LARGE SCALE GENOMIC DNA]</scope>
    <source>
        <strain evidence="2">PB2801</strain>
    </source>
</reference>
<sequence length="241" mass="26489">MSIDRGDRIIVMMIRSVCCCARSSQVADASEEVIGKQQLKNKSHLLKEEKRRQLDDVWMILVVRGREAQQRVTDCIKSFKTQYALHKNDIYWTDNEQQAKHEENLWFKDDEIVVAVGTSNGEVAAVVGGAGEAAVVVQAAPVEEHNGIAPAEIAKVDAEIIHSSEVNSVVSSEGPHISIASSQIPSPIPMDTHHGVHTPHPTIQDDIIKEEVEVISNTADILEPIPSPVPPVIIHQPTKIE</sequence>
<evidence type="ECO:0000313" key="2">
    <source>
        <dbReference type="Proteomes" id="UP000008068"/>
    </source>
</evidence>
<dbReference type="InParanoid" id="G0NUE7"/>
<protein>
    <submittedName>
        <fullName evidence="1">Uncharacterized protein</fullName>
    </submittedName>
</protein>
<dbReference type="EMBL" id="GL379950">
    <property type="protein sequence ID" value="EGT37790.1"/>
    <property type="molecule type" value="Genomic_DNA"/>
</dbReference>
<dbReference type="HOGENOM" id="CLU_980802_0_0_1"/>
<dbReference type="OMA" id="FIVCTQN"/>